<gene>
    <name evidence="2" type="ORF">CEY16_13180</name>
</gene>
<name>A0A2I0QR07_9BACI</name>
<feature type="chain" id="PRO_5039245934" description="Lipoprotein" evidence="1">
    <location>
        <begin position="28"/>
        <end position="153"/>
    </location>
</feature>
<comment type="caution">
    <text evidence="2">The sequence shown here is derived from an EMBL/GenBank/DDBJ whole genome shotgun (WGS) entry which is preliminary data.</text>
</comment>
<organism evidence="2 3">
    <name type="scientific">Halalkalibacillus sediminis</name>
    <dbReference type="NCBI Taxonomy" id="2018042"/>
    <lineage>
        <taxon>Bacteria</taxon>
        <taxon>Bacillati</taxon>
        <taxon>Bacillota</taxon>
        <taxon>Bacilli</taxon>
        <taxon>Bacillales</taxon>
        <taxon>Bacillaceae</taxon>
        <taxon>Halalkalibacillus</taxon>
    </lineage>
</organism>
<proteinExistence type="predicted"/>
<dbReference type="OrthoDB" id="2968247at2"/>
<evidence type="ECO:0000313" key="3">
    <source>
        <dbReference type="Proteomes" id="UP000243524"/>
    </source>
</evidence>
<evidence type="ECO:0008006" key="4">
    <source>
        <dbReference type="Google" id="ProtNLM"/>
    </source>
</evidence>
<reference evidence="2 3" key="1">
    <citation type="submission" date="2017-06" db="EMBL/GenBank/DDBJ databases">
        <title>the draft geome sequence of Illustriluteabacillus marina B3227.</title>
        <authorList>
            <person name="He R.-H."/>
            <person name="Du Z.-J."/>
        </authorList>
    </citation>
    <scope>NUCLEOTIDE SEQUENCE [LARGE SCALE GENOMIC DNA]</scope>
    <source>
        <strain evidence="2 3">B3227</strain>
    </source>
</reference>
<keyword evidence="3" id="KW-1185">Reference proteome</keyword>
<evidence type="ECO:0000256" key="1">
    <source>
        <dbReference type="SAM" id="SignalP"/>
    </source>
</evidence>
<accession>A0A2I0QR07</accession>
<sequence length="153" mass="17025">MTKLSLVLSSLALSFILLSGCSSTSTAQFDDENIIMDVVDTQVDDLGISKTIRVMNKTGFELDDLTLGLGYVEVKSENNSNNYMEDLDLQNFEDISLNKGENIEISFYHSFDGHKKSINVDNPQIEFKGNVIDGSEKKPFNMVGSLQLFLVNN</sequence>
<protein>
    <recommendedName>
        <fullName evidence="4">Lipoprotein</fullName>
    </recommendedName>
</protein>
<dbReference type="PROSITE" id="PS51257">
    <property type="entry name" value="PROKAR_LIPOPROTEIN"/>
    <property type="match status" value="1"/>
</dbReference>
<dbReference type="RefSeq" id="WP_101332517.1">
    <property type="nucleotide sequence ID" value="NZ_PJNH01000004.1"/>
</dbReference>
<feature type="signal peptide" evidence="1">
    <location>
        <begin position="1"/>
        <end position="27"/>
    </location>
</feature>
<dbReference type="AlphaFoldDB" id="A0A2I0QR07"/>
<keyword evidence="1" id="KW-0732">Signal</keyword>
<dbReference type="Proteomes" id="UP000243524">
    <property type="component" value="Unassembled WGS sequence"/>
</dbReference>
<evidence type="ECO:0000313" key="2">
    <source>
        <dbReference type="EMBL" id="PKR76767.1"/>
    </source>
</evidence>
<dbReference type="EMBL" id="PJNH01000004">
    <property type="protein sequence ID" value="PKR76767.1"/>
    <property type="molecule type" value="Genomic_DNA"/>
</dbReference>